<feature type="compositionally biased region" description="Basic and acidic residues" evidence="7">
    <location>
        <begin position="45"/>
        <end position="55"/>
    </location>
</feature>
<feature type="transmembrane region" description="Helical" evidence="8">
    <location>
        <begin position="361"/>
        <end position="383"/>
    </location>
</feature>
<dbReference type="InterPro" id="IPR002797">
    <property type="entry name" value="Polysacc_synth"/>
</dbReference>
<evidence type="ECO:0000256" key="7">
    <source>
        <dbReference type="SAM" id="MobiDB-lite"/>
    </source>
</evidence>
<keyword evidence="3" id="KW-1003">Cell membrane</keyword>
<accession>A0A0K1Q0H4</accession>
<feature type="transmembrane region" description="Helical" evidence="8">
    <location>
        <begin position="148"/>
        <end position="168"/>
    </location>
</feature>
<dbReference type="STRING" id="1391654.AKJ09_05901"/>
<evidence type="ECO:0000256" key="2">
    <source>
        <dbReference type="ARBA" id="ARBA00007430"/>
    </source>
</evidence>
<evidence type="ECO:0000313" key="10">
    <source>
        <dbReference type="Proteomes" id="UP000064967"/>
    </source>
</evidence>
<organism evidence="9 10">
    <name type="scientific">Labilithrix luteola</name>
    <dbReference type="NCBI Taxonomy" id="1391654"/>
    <lineage>
        <taxon>Bacteria</taxon>
        <taxon>Pseudomonadati</taxon>
        <taxon>Myxococcota</taxon>
        <taxon>Polyangia</taxon>
        <taxon>Polyangiales</taxon>
        <taxon>Labilitrichaceae</taxon>
        <taxon>Labilithrix</taxon>
    </lineage>
</organism>
<sequence>MAGVDFGPEPKRRHDSPINRDKMDSGPRATSAQKAQIPQIAERAGQHENDQHAENADAGQAHGTAHVASREGSLAFRNALKLATSMVLTWGVALIVTFKLPKYLGPVFYGYYKYGDQFAASLAVFLSLGVDTYISREIAIRPKHASDFFLGVMLSRALVLVPLFGYGFFSLSHKLPEEQIAGALFGIAYLFTAMNQTFQQALQAASKVGGLAVANVVAKVLWGGGTFAAVTFNAPFWVLPMPMVVAEGLKATFLFLATREAVDLKLRFDAAATREVLKVSFPFFIANVAVTLGSTIDVVILRSLVPAGSEEVGWYGAAREIARLSALLSPIMSGVLIPMMSRAKARNEDDFYKILRRGFEGVNVVSLPLTLMLALGAEYWIHITIKDKFLPAAGSLAWLAPTFVFAYANVLLWLALMILDRSWTITVISIAGLVLLPVLVVLAVPITSKWGPGGAGTGVAMALSLRELIIMFTFLAVLRDRALDRRGILSSVKSLAICAVVAAADWKVAHLGIHPAVRLAGDAGLYGLLAVVTGVLRPSDAKAVLKMVKDRKKAA</sequence>
<evidence type="ECO:0000256" key="6">
    <source>
        <dbReference type="ARBA" id="ARBA00023136"/>
    </source>
</evidence>
<reference evidence="9 10" key="1">
    <citation type="submission" date="2015-08" db="EMBL/GenBank/DDBJ databases">
        <authorList>
            <person name="Babu N.S."/>
            <person name="Beckwith C.J."/>
            <person name="Beseler K.G."/>
            <person name="Brison A."/>
            <person name="Carone J.V."/>
            <person name="Caskin T.P."/>
            <person name="Diamond M."/>
            <person name="Durham M.E."/>
            <person name="Foxe J.M."/>
            <person name="Go M."/>
            <person name="Henderson B.A."/>
            <person name="Jones I.B."/>
            <person name="McGettigan J.A."/>
            <person name="Micheletti S.J."/>
            <person name="Nasrallah M.E."/>
            <person name="Ortiz D."/>
            <person name="Piller C.R."/>
            <person name="Privatt S.R."/>
            <person name="Schneider S.L."/>
            <person name="Sharp S."/>
            <person name="Smith T.C."/>
            <person name="Stanton J.D."/>
            <person name="Ullery H.E."/>
            <person name="Wilson R.J."/>
            <person name="Serrano M.G."/>
            <person name="Buck G."/>
            <person name="Lee V."/>
            <person name="Wang Y."/>
            <person name="Carvalho R."/>
            <person name="Voegtly L."/>
            <person name="Shi R."/>
            <person name="Duckworth R."/>
            <person name="Johnson A."/>
            <person name="Loviza R."/>
            <person name="Walstead R."/>
            <person name="Shah Z."/>
            <person name="Kiflezghi M."/>
            <person name="Wade K."/>
            <person name="Ball S.L."/>
            <person name="Bradley K.W."/>
            <person name="Asai D.J."/>
            <person name="Bowman C.A."/>
            <person name="Russell D.A."/>
            <person name="Pope W.H."/>
            <person name="Jacobs-Sera D."/>
            <person name="Hendrix R.W."/>
            <person name="Hatfull G.F."/>
        </authorList>
    </citation>
    <scope>NUCLEOTIDE SEQUENCE [LARGE SCALE GENOMIC DNA]</scope>
    <source>
        <strain evidence="9 10">DSM 27648</strain>
    </source>
</reference>
<feature type="transmembrane region" description="Helical" evidence="8">
    <location>
        <begin position="423"/>
        <end position="446"/>
    </location>
</feature>
<feature type="transmembrane region" description="Helical" evidence="8">
    <location>
        <begin position="279"/>
        <end position="301"/>
    </location>
</feature>
<feature type="region of interest" description="Disordered" evidence="7">
    <location>
        <begin position="45"/>
        <end position="64"/>
    </location>
</feature>
<keyword evidence="4 8" id="KW-0812">Transmembrane</keyword>
<evidence type="ECO:0000256" key="4">
    <source>
        <dbReference type="ARBA" id="ARBA00022692"/>
    </source>
</evidence>
<feature type="transmembrane region" description="Helical" evidence="8">
    <location>
        <begin position="180"/>
        <end position="198"/>
    </location>
</feature>
<dbReference type="PANTHER" id="PTHR30250">
    <property type="entry name" value="PST FAMILY PREDICTED COLANIC ACID TRANSPORTER"/>
    <property type="match status" value="1"/>
</dbReference>
<keyword evidence="10" id="KW-1185">Reference proteome</keyword>
<dbReference type="AlphaFoldDB" id="A0A0K1Q0H4"/>
<dbReference type="RefSeq" id="WP_169927891.1">
    <property type="nucleotide sequence ID" value="NZ_CP012333.1"/>
</dbReference>
<feature type="compositionally biased region" description="Basic and acidic residues" evidence="7">
    <location>
        <begin position="8"/>
        <end position="25"/>
    </location>
</feature>
<evidence type="ECO:0000256" key="3">
    <source>
        <dbReference type="ARBA" id="ARBA00022475"/>
    </source>
</evidence>
<comment type="similarity">
    <text evidence="2">Belongs to the polysaccharide synthase family.</text>
</comment>
<proteinExistence type="inferred from homology"/>
<feature type="transmembrane region" description="Helical" evidence="8">
    <location>
        <begin position="79"/>
        <end position="98"/>
    </location>
</feature>
<evidence type="ECO:0000256" key="1">
    <source>
        <dbReference type="ARBA" id="ARBA00004651"/>
    </source>
</evidence>
<dbReference type="CDD" id="cd13128">
    <property type="entry name" value="MATE_Wzx_like"/>
    <property type="match status" value="1"/>
</dbReference>
<keyword evidence="5 8" id="KW-1133">Transmembrane helix</keyword>
<feature type="transmembrane region" description="Helical" evidence="8">
    <location>
        <begin position="210"/>
        <end position="230"/>
    </location>
</feature>
<evidence type="ECO:0000256" key="5">
    <source>
        <dbReference type="ARBA" id="ARBA00022989"/>
    </source>
</evidence>
<name>A0A0K1Q0H4_9BACT</name>
<protein>
    <submittedName>
        <fullName evidence="9">Membrane protein involved in the export of O-antigen, teichoic acid lipoteichoic acid</fullName>
    </submittedName>
</protein>
<dbReference type="PANTHER" id="PTHR30250:SF10">
    <property type="entry name" value="LIPOPOLYSACCHARIDE BIOSYNTHESIS PROTEIN WZXC"/>
    <property type="match status" value="1"/>
</dbReference>
<dbReference type="InterPro" id="IPR050833">
    <property type="entry name" value="Poly_Biosynth_Transport"/>
</dbReference>
<feature type="transmembrane region" description="Helical" evidence="8">
    <location>
        <begin position="118"/>
        <end position="136"/>
    </location>
</feature>
<dbReference type="KEGG" id="llu:AKJ09_05901"/>
<evidence type="ECO:0000256" key="8">
    <source>
        <dbReference type="SAM" id="Phobius"/>
    </source>
</evidence>
<feature type="region of interest" description="Disordered" evidence="7">
    <location>
        <begin position="1"/>
        <end position="39"/>
    </location>
</feature>
<keyword evidence="6 8" id="KW-0472">Membrane</keyword>
<evidence type="ECO:0000313" key="9">
    <source>
        <dbReference type="EMBL" id="AKU99237.1"/>
    </source>
</evidence>
<dbReference type="EMBL" id="CP012333">
    <property type="protein sequence ID" value="AKU99237.1"/>
    <property type="molecule type" value="Genomic_DNA"/>
</dbReference>
<feature type="transmembrane region" description="Helical" evidence="8">
    <location>
        <begin position="458"/>
        <end position="478"/>
    </location>
</feature>
<feature type="transmembrane region" description="Helical" evidence="8">
    <location>
        <begin position="321"/>
        <end position="340"/>
    </location>
</feature>
<gene>
    <name evidence="9" type="ORF">AKJ09_05901</name>
</gene>
<feature type="transmembrane region" description="Helical" evidence="8">
    <location>
        <begin position="395"/>
        <end position="416"/>
    </location>
</feature>
<feature type="transmembrane region" description="Helical" evidence="8">
    <location>
        <begin position="236"/>
        <end position="258"/>
    </location>
</feature>
<comment type="subcellular location">
    <subcellularLocation>
        <location evidence="1">Cell membrane</location>
        <topology evidence="1">Multi-pass membrane protein</topology>
    </subcellularLocation>
</comment>
<dbReference type="GO" id="GO:0005886">
    <property type="term" value="C:plasma membrane"/>
    <property type="evidence" value="ECO:0007669"/>
    <property type="project" value="UniProtKB-SubCell"/>
</dbReference>
<dbReference type="Pfam" id="PF01943">
    <property type="entry name" value="Polysacc_synt"/>
    <property type="match status" value="1"/>
</dbReference>
<dbReference type="Proteomes" id="UP000064967">
    <property type="component" value="Chromosome"/>
</dbReference>